<reference evidence="2" key="1">
    <citation type="submission" date="2020-10" db="EMBL/GenBank/DDBJ databases">
        <authorList>
            <person name="Gilroy R."/>
        </authorList>
    </citation>
    <scope>NUCLEOTIDE SEQUENCE</scope>
    <source>
        <strain evidence="2">ChiHile30-977</strain>
    </source>
</reference>
<dbReference type="InterPro" id="IPR006059">
    <property type="entry name" value="SBP"/>
</dbReference>
<dbReference type="EMBL" id="DVFI01000086">
    <property type="protein sequence ID" value="HIQ63053.1"/>
    <property type="molecule type" value="Genomic_DNA"/>
</dbReference>
<reference evidence="2" key="2">
    <citation type="journal article" date="2021" name="PeerJ">
        <title>Extensive microbial diversity within the chicken gut microbiome revealed by metagenomics and culture.</title>
        <authorList>
            <person name="Gilroy R."/>
            <person name="Ravi A."/>
            <person name="Getino M."/>
            <person name="Pursley I."/>
            <person name="Horton D.L."/>
            <person name="Alikhan N.F."/>
            <person name="Baker D."/>
            <person name="Gharbi K."/>
            <person name="Hall N."/>
            <person name="Watson M."/>
            <person name="Adriaenssens E.M."/>
            <person name="Foster-Nyarko E."/>
            <person name="Jarju S."/>
            <person name="Secka A."/>
            <person name="Antonio M."/>
            <person name="Oren A."/>
            <person name="Chaudhuri R.R."/>
            <person name="La Ragione R."/>
            <person name="Hildebrand F."/>
            <person name="Pallen M.J."/>
        </authorList>
    </citation>
    <scope>NUCLEOTIDE SEQUENCE</scope>
    <source>
        <strain evidence="2">ChiHile30-977</strain>
    </source>
</reference>
<sequence>MKKLLSLTLAMLMLLSGVALAEFDATIPTDQTTEVVFWHSFTGEDETKLLEQIAAFEEAYPYIAVEPQYIGGYNEIHTELASANVAEVGVPALCVINVPRLTSYAEDNVVEDLNPYIEAFADEINFDDFYEGMTSAMNNNGMQTALPFGQSGQIFYYNKTLLNELGLTFPERLEDMDAFLKAVTEATGKPALEVHGTDNAYFYCMFCNLGAYMIDEETNTTGLASETALELIQRIRGWVDAGYVKWVDTDVGNTLMLDFTSGATASVLYTSSLYGSYKAKAEAGENGTPFEVGIANQPMGITNYQFVAGATLIIPSCDCNTQAQKNAAFLLASYLTAPAQQIDWATTSSYYVTRKSASTDPAYAEAYAALLEELPETAVIDLEVYVTKTKHPLFDRCGDIFENYMSEIMNNGMDPQEGWEMMCEEINDTLADI</sequence>
<evidence type="ECO:0000256" key="1">
    <source>
        <dbReference type="SAM" id="SignalP"/>
    </source>
</evidence>
<feature type="signal peptide" evidence="1">
    <location>
        <begin position="1"/>
        <end position="21"/>
    </location>
</feature>
<evidence type="ECO:0000313" key="3">
    <source>
        <dbReference type="Proteomes" id="UP000886819"/>
    </source>
</evidence>
<dbReference type="InterPro" id="IPR050490">
    <property type="entry name" value="Bact_solute-bd_prot1"/>
</dbReference>
<keyword evidence="1" id="KW-0732">Signal</keyword>
<accession>A0A9D0YW35</accession>
<comment type="caution">
    <text evidence="2">The sequence shown here is derived from an EMBL/GenBank/DDBJ whole genome shotgun (WGS) entry which is preliminary data.</text>
</comment>
<proteinExistence type="predicted"/>
<dbReference type="Pfam" id="PF13416">
    <property type="entry name" value="SBP_bac_8"/>
    <property type="match status" value="1"/>
</dbReference>
<gene>
    <name evidence="2" type="ORF">IAA66_05635</name>
</gene>
<protein>
    <submittedName>
        <fullName evidence="2">Extracellular solute-binding protein</fullName>
    </submittedName>
</protein>
<dbReference type="Gene3D" id="3.40.190.10">
    <property type="entry name" value="Periplasmic binding protein-like II"/>
    <property type="match status" value="1"/>
</dbReference>
<dbReference type="SUPFAM" id="SSF53850">
    <property type="entry name" value="Periplasmic binding protein-like II"/>
    <property type="match status" value="1"/>
</dbReference>
<dbReference type="AlphaFoldDB" id="A0A9D0YW35"/>
<organism evidence="2 3">
    <name type="scientific">Candidatus Avichristensenella intestinipullorum</name>
    <dbReference type="NCBI Taxonomy" id="2840693"/>
    <lineage>
        <taxon>Bacteria</taxon>
        <taxon>Bacillati</taxon>
        <taxon>Bacillota</taxon>
        <taxon>Clostridia</taxon>
        <taxon>Candidatus Avichristensenella</taxon>
    </lineage>
</organism>
<dbReference type="PANTHER" id="PTHR43649:SF12">
    <property type="entry name" value="DIACETYLCHITOBIOSE BINDING PROTEIN DASA"/>
    <property type="match status" value="1"/>
</dbReference>
<dbReference type="Proteomes" id="UP000886819">
    <property type="component" value="Unassembled WGS sequence"/>
</dbReference>
<evidence type="ECO:0000313" key="2">
    <source>
        <dbReference type="EMBL" id="HIQ63053.1"/>
    </source>
</evidence>
<name>A0A9D0YW35_9FIRM</name>
<feature type="chain" id="PRO_5039285273" evidence="1">
    <location>
        <begin position="22"/>
        <end position="433"/>
    </location>
</feature>
<dbReference type="PANTHER" id="PTHR43649">
    <property type="entry name" value="ARABINOSE-BINDING PROTEIN-RELATED"/>
    <property type="match status" value="1"/>
</dbReference>